<feature type="domain" description="GST C-terminal" evidence="2">
    <location>
        <begin position="95"/>
        <end position="224"/>
    </location>
</feature>
<dbReference type="InterPro" id="IPR036282">
    <property type="entry name" value="Glutathione-S-Trfase_C_sf"/>
</dbReference>
<dbReference type="FunFam" id="3.40.30.10:FF:000331">
    <property type="entry name" value="Glutathione S-transferase"/>
    <property type="match status" value="1"/>
</dbReference>
<evidence type="ECO:0000259" key="1">
    <source>
        <dbReference type="PROSITE" id="PS50404"/>
    </source>
</evidence>
<evidence type="ECO:0000313" key="4">
    <source>
        <dbReference type="Proteomes" id="UP000262699"/>
    </source>
</evidence>
<dbReference type="GO" id="GO:0016740">
    <property type="term" value="F:transferase activity"/>
    <property type="evidence" value="ECO:0007669"/>
    <property type="project" value="UniProtKB-KW"/>
</dbReference>
<protein>
    <submittedName>
        <fullName evidence="3">Glutathione S-transferase</fullName>
    </submittedName>
</protein>
<dbReference type="SUPFAM" id="SSF47616">
    <property type="entry name" value="GST C-terminal domain-like"/>
    <property type="match status" value="1"/>
</dbReference>
<dbReference type="SUPFAM" id="SSF52833">
    <property type="entry name" value="Thioredoxin-like"/>
    <property type="match status" value="1"/>
</dbReference>
<dbReference type="InterPro" id="IPR004045">
    <property type="entry name" value="Glutathione_S-Trfase_N"/>
</dbReference>
<dbReference type="InterPro" id="IPR010987">
    <property type="entry name" value="Glutathione-S-Trfase_C-like"/>
</dbReference>
<dbReference type="Gene3D" id="1.20.1050.10">
    <property type="match status" value="1"/>
</dbReference>
<reference evidence="3 4" key="1">
    <citation type="journal article" date="2018" name="Nat. Biotechnol.">
        <title>A standardized bacterial taxonomy based on genome phylogeny substantially revises the tree of life.</title>
        <authorList>
            <person name="Parks D.H."/>
            <person name="Chuvochina M."/>
            <person name="Waite D.W."/>
            <person name="Rinke C."/>
            <person name="Skarshewski A."/>
            <person name="Chaumeil P.A."/>
            <person name="Hugenholtz P."/>
        </authorList>
    </citation>
    <scope>NUCLEOTIDE SEQUENCE [LARGE SCALE GENOMIC DNA]</scope>
    <source>
        <strain evidence="3">UBA9015</strain>
    </source>
</reference>
<dbReference type="CDD" id="cd03207">
    <property type="entry name" value="GST_C_8"/>
    <property type="match status" value="1"/>
</dbReference>
<proteinExistence type="predicted"/>
<evidence type="ECO:0000313" key="3">
    <source>
        <dbReference type="EMBL" id="HCB75554.1"/>
    </source>
</evidence>
<feature type="domain" description="GST N-terminal" evidence="1">
    <location>
        <begin position="14"/>
        <end position="92"/>
    </location>
</feature>
<dbReference type="AlphaFoldDB" id="A0A3D0WC54"/>
<dbReference type="CDD" id="cd03046">
    <property type="entry name" value="GST_N_GTT1_like"/>
    <property type="match status" value="1"/>
</dbReference>
<dbReference type="PROSITE" id="PS50404">
    <property type="entry name" value="GST_NTER"/>
    <property type="match status" value="1"/>
</dbReference>
<name>A0A3D0WC54_9SPHN</name>
<evidence type="ECO:0000259" key="2">
    <source>
        <dbReference type="PROSITE" id="PS50405"/>
    </source>
</evidence>
<dbReference type="EMBL" id="DOYJ01000147">
    <property type="protein sequence ID" value="HCB75554.1"/>
    <property type="molecule type" value="Genomic_DNA"/>
</dbReference>
<dbReference type="SFLD" id="SFLDG00358">
    <property type="entry name" value="Main_(cytGST)"/>
    <property type="match status" value="1"/>
</dbReference>
<dbReference type="PANTHER" id="PTHR44051:SF8">
    <property type="entry name" value="GLUTATHIONE S-TRANSFERASE GSTA"/>
    <property type="match status" value="1"/>
</dbReference>
<gene>
    <name evidence="3" type="ORF">DEP91_05185</name>
</gene>
<dbReference type="InterPro" id="IPR036249">
    <property type="entry name" value="Thioredoxin-like_sf"/>
</dbReference>
<dbReference type="Pfam" id="PF02798">
    <property type="entry name" value="GST_N"/>
    <property type="match status" value="1"/>
</dbReference>
<comment type="caution">
    <text evidence="3">The sequence shown here is derived from an EMBL/GenBank/DDBJ whole genome shotgun (WGS) entry which is preliminary data.</text>
</comment>
<organism evidence="3 4">
    <name type="scientific">Sphingomonas bacterium</name>
    <dbReference type="NCBI Taxonomy" id="1895847"/>
    <lineage>
        <taxon>Bacteria</taxon>
        <taxon>Pseudomonadati</taxon>
        <taxon>Pseudomonadota</taxon>
        <taxon>Alphaproteobacteria</taxon>
        <taxon>Sphingomonadales</taxon>
        <taxon>Sphingomonadaceae</taxon>
        <taxon>Sphingomonas</taxon>
    </lineage>
</organism>
<dbReference type="PANTHER" id="PTHR44051">
    <property type="entry name" value="GLUTATHIONE S-TRANSFERASE-RELATED"/>
    <property type="match status" value="1"/>
</dbReference>
<dbReference type="Proteomes" id="UP000262699">
    <property type="component" value="Unassembled WGS sequence"/>
</dbReference>
<keyword evidence="3" id="KW-0808">Transferase</keyword>
<dbReference type="Gene3D" id="3.40.30.10">
    <property type="entry name" value="Glutaredoxin"/>
    <property type="match status" value="1"/>
</dbReference>
<dbReference type="PROSITE" id="PS50405">
    <property type="entry name" value="GST_CTER"/>
    <property type="match status" value="1"/>
</dbReference>
<dbReference type="InterPro" id="IPR040079">
    <property type="entry name" value="Glutathione_S-Trfase"/>
</dbReference>
<sequence>MTKVASAPLTITAFEWVPRFARGFVRDLRPRWACEEIGMDYAVRLVSAVAKPDWYFLEQPWGQVPVIEDAGRTLFESGAILLHLGEKDERLLPRDPAARDRAISWLFAAYNSIEPWRFEHANVTIFSAGEEWARLRQPSLEAQLGQRLDRLATAMGEREWLAGAFSIADIAMVTVLREMVDSALLTDRPVLTDYVARGMARPAFQAALASQLADFDETKAPKAA</sequence>
<accession>A0A3D0WC54</accession>
<dbReference type="SFLD" id="SFLDS00019">
    <property type="entry name" value="Glutathione_Transferase_(cytos"/>
    <property type="match status" value="1"/>
</dbReference>